<proteinExistence type="predicted"/>
<accession>A0A6P9A5Z1</accession>
<dbReference type="PANTHER" id="PTHR31025:SF22">
    <property type="entry name" value="IP13529P"/>
    <property type="match status" value="1"/>
</dbReference>
<evidence type="ECO:0000256" key="1">
    <source>
        <dbReference type="SAM" id="MobiDB-lite"/>
    </source>
</evidence>
<dbReference type="InParanoid" id="A0A6P9A5Z1"/>
<dbReference type="PANTHER" id="PTHR31025">
    <property type="entry name" value="SI:CH211-196P9.1-RELATED"/>
    <property type="match status" value="1"/>
</dbReference>
<name>A0A6P9A5Z1_THRPL</name>
<keyword evidence="2" id="KW-1185">Reference proteome</keyword>
<sequence length="602" mass="69979">MSEREDVVAEDRCFLKNSLTACLKRLDESKIDELVQSMLDDGINKDSVEFVEAANLELLGFDKYQAKAVIQHWEKSKGAEGTVDPLQARQTNTFNLDPQPGTSRSFQENPAGKSFIDVSNFQLNWDLIYRQTYKGIKAGDIIKNKGCFEPKHRANVAHEIIRQAIDANVSNLSRDTIEKIYYGPVLRKHEDAFKTELASGEKSSGGFLHVLKYCFDNQKRPDRNRHLQPQDFLTKQYEQPRGKFSYCCVRWRAKDDIPDQTPETVKEQQEKMKKEFVETRPKFWDWTKLSDMIKNCYKAQREMINKNISDALQEQKKQLAQKRKRSSKETERRNEEAEDEVGLEPAVTISQVADEWPFLFSYHGMLIHFEILTGVELEKELQTCKQSLKWEVLLDFFKTTKDDDGFYSEVCRKLEKHKQKKPDGDDEFRAIILMITKYFNESSFVEIVEETVTLEVLNSTHTAPQYPSLTAPGKDGCIFKAKKFFLGVDSEFHYSFPNFERAACCVFMMYFVFNLDYAPESQISLEFLQRYIFGMDPPQGNKRPVRERHQKTKIRYSTKVVHDDVARLISKLKVLRNQKEKENNPTQSEESSSASSQEPETD</sequence>
<dbReference type="OrthoDB" id="8806090at2759"/>
<organism evidence="3">
    <name type="scientific">Thrips palmi</name>
    <name type="common">Melon thrips</name>
    <dbReference type="NCBI Taxonomy" id="161013"/>
    <lineage>
        <taxon>Eukaryota</taxon>
        <taxon>Metazoa</taxon>
        <taxon>Ecdysozoa</taxon>
        <taxon>Arthropoda</taxon>
        <taxon>Hexapoda</taxon>
        <taxon>Insecta</taxon>
        <taxon>Pterygota</taxon>
        <taxon>Neoptera</taxon>
        <taxon>Paraneoptera</taxon>
        <taxon>Thysanoptera</taxon>
        <taxon>Terebrantia</taxon>
        <taxon>Thripoidea</taxon>
        <taxon>Thripidae</taxon>
        <taxon>Thrips</taxon>
    </lineage>
</organism>
<dbReference type="AlphaFoldDB" id="A0A6P9A5Z1"/>
<evidence type="ECO:0000313" key="2">
    <source>
        <dbReference type="Proteomes" id="UP000515158"/>
    </source>
</evidence>
<reference evidence="3" key="1">
    <citation type="submission" date="2025-08" db="UniProtKB">
        <authorList>
            <consortium name="RefSeq"/>
        </authorList>
    </citation>
    <scope>IDENTIFICATION</scope>
    <source>
        <tissue evidence="3">Total insect</tissue>
    </source>
</reference>
<gene>
    <name evidence="3" type="primary">LOC117652516</name>
</gene>
<dbReference type="FunCoup" id="A0A6P9A5Z1">
    <property type="interactions" value="24"/>
</dbReference>
<dbReference type="RefSeq" id="XP_034253373.1">
    <property type="nucleotide sequence ID" value="XM_034397482.1"/>
</dbReference>
<dbReference type="KEGG" id="tpal:117652516"/>
<feature type="compositionally biased region" description="Low complexity" evidence="1">
    <location>
        <begin position="585"/>
        <end position="602"/>
    </location>
</feature>
<dbReference type="GeneID" id="117652516"/>
<feature type="region of interest" description="Disordered" evidence="1">
    <location>
        <begin position="315"/>
        <end position="341"/>
    </location>
</feature>
<dbReference type="Proteomes" id="UP000515158">
    <property type="component" value="Unplaced"/>
</dbReference>
<protein>
    <submittedName>
        <fullName evidence="3">Uncharacterized protein LOC117652516</fullName>
    </submittedName>
</protein>
<feature type="region of interest" description="Disordered" evidence="1">
    <location>
        <begin position="576"/>
        <end position="602"/>
    </location>
</feature>
<evidence type="ECO:0000313" key="3">
    <source>
        <dbReference type="RefSeq" id="XP_034253373.1"/>
    </source>
</evidence>